<evidence type="ECO:0000256" key="2">
    <source>
        <dbReference type="ARBA" id="ARBA00010147"/>
    </source>
</evidence>
<keyword evidence="9" id="KW-0732">Signal</keyword>
<dbReference type="GO" id="GO:0001868">
    <property type="term" value="P:regulation of complement activation, lectin pathway"/>
    <property type="evidence" value="ECO:0007669"/>
    <property type="project" value="UniProtKB-ARBA"/>
</dbReference>
<evidence type="ECO:0000256" key="6">
    <source>
        <dbReference type="ARBA" id="ARBA00022837"/>
    </source>
</evidence>
<gene>
    <name evidence="11" type="ORF">QTG54_006176</name>
</gene>
<comment type="function">
    <text evidence="1">Acts as a defensive agent. Recognizes blood group fucosylated oligosaccharides including A, B, H and Lewis B-type antigens. Does not recognize Lewis A antigen and has low affinity for monovalent haptens.</text>
</comment>
<keyword evidence="7" id="KW-1015">Disulfide bond</keyword>
<keyword evidence="4" id="KW-0479">Metal-binding</keyword>
<feature type="region of interest" description="Disordered" evidence="8">
    <location>
        <begin position="674"/>
        <end position="712"/>
    </location>
</feature>
<evidence type="ECO:0000256" key="5">
    <source>
        <dbReference type="ARBA" id="ARBA00022734"/>
    </source>
</evidence>
<evidence type="ECO:0000256" key="1">
    <source>
        <dbReference type="ARBA" id="ARBA00002219"/>
    </source>
</evidence>
<keyword evidence="5" id="KW-0430">Lectin</keyword>
<dbReference type="Pfam" id="PF22633">
    <property type="entry name" value="F5_F8_type_C_2"/>
    <property type="match status" value="1"/>
</dbReference>
<dbReference type="EMBL" id="JATAAI010000009">
    <property type="protein sequence ID" value="KAK1743555.1"/>
    <property type="molecule type" value="Genomic_DNA"/>
</dbReference>
<sequence length="935" mass="100969">MRLHFNAYLATSLVISSSLYHVTADSTTTSIRGTRSASQTSSMEENLLTSNTRFLIPKERRLLPHEGVMRTIIIRVTDGEGKQPITDARRESDTWFGTHGLALAGNLNSLTGLYEQCSGGKLSFVPSTGPGVVDGVLELAVSQNMTGLHVSTAGQIARNEFNKLNQNLGIEFDNYSIICPYGVKGSGGLAQTRGNHQFYAGGADRSLELVMHEFGKRLGFHHSGLPNEGDYDDNSCMMGCCAGAQQMCFNAAKSWYSGWYTEGHVMLNHLSTPGQWGKVNLVGIDDYLRGVFGESNSFVANIGGGLFMVFNRKKGINSGVKAYGDEVVIVQQWGEGGRSKVLAHLANNESNRRVEFNRIQLYTDFDIAIEVCNIVFAPVVTGPQIDVTDGLATQSSTAAGAEATRAIDGNLDQSWLGGSVTHTSGDEEDLDPWWELSLVEAQQVQHVRIFNRNDCCGSRLNNAILELYNDEGELTYRHNLGAAEDIKEVRLGENYLVSRVKIQLLGYKVLSLAEVQLFAPSQLRQEPDYASVLVSISDGSGSQEAITCDSTMAPSISLSPSSSPTTSHTPTVYTAVPKDVVLLRDDVPCVFQSNPSQHPDRFKCTIQPTTASDEPGDYGNAPVGLKGKDGCLLFVSPVTWSWAGTAFVFESSASLEAINNCFAAGVLLSEMSSAPFSSPTNNPSVTPSLVPSSAPTDIPSTTSSEGPSSAPTNILTVVPSLNPTVKSAIPDGVVLQRDNTPCISQVNPSNHPDRFKCMINPTTISSEPGTYDNDPVGLVGVNCIIYIRPVTWAWDGNAFIFQSMDSIEAINNCFAAGVVMSERRAIIPDDINLLRDNTPCIFQSNPSNHPDRFKCMLEPTAISSEPGTYNNDLLALRLRGLNGCVIDVRPVTWAWEGNAFIFQSVESLDVINDCFAAGVLISESGYGAAEDTLFG</sequence>
<organism evidence="11 12">
    <name type="scientific">Skeletonema marinoi</name>
    <dbReference type="NCBI Taxonomy" id="267567"/>
    <lineage>
        <taxon>Eukaryota</taxon>
        <taxon>Sar</taxon>
        <taxon>Stramenopiles</taxon>
        <taxon>Ochrophyta</taxon>
        <taxon>Bacillariophyta</taxon>
        <taxon>Coscinodiscophyceae</taxon>
        <taxon>Thalassiosirophycidae</taxon>
        <taxon>Thalassiosirales</taxon>
        <taxon>Skeletonemataceae</taxon>
        <taxon>Skeletonema</taxon>
        <taxon>Skeletonema marinoi-dohrnii complex</taxon>
    </lineage>
</organism>
<keyword evidence="6" id="KW-0106">Calcium</keyword>
<evidence type="ECO:0000256" key="8">
    <source>
        <dbReference type="SAM" id="MobiDB-lite"/>
    </source>
</evidence>
<dbReference type="SUPFAM" id="SSF49785">
    <property type="entry name" value="Galactose-binding domain-like"/>
    <property type="match status" value="1"/>
</dbReference>
<name>A0AAD8YEK7_9STRA</name>
<dbReference type="GO" id="GO:0010185">
    <property type="term" value="P:regulation of cellular defense response"/>
    <property type="evidence" value="ECO:0007669"/>
    <property type="project" value="UniProtKB-ARBA"/>
</dbReference>
<reference evidence="11" key="1">
    <citation type="submission" date="2023-06" db="EMBL/GenBank/DDBJ databases">
        <title>Survivors Of The Sea: Transcriptome response of Skeletonema marinoi to long-term dormancy.</title>
        <authorList>
            <person name="Pinder M.I.M."/>
            <person name="Kourtchenko O."/>
            <person name="Robertson E.K."/>
            <person name="Larsson T."/>
            <person name="Maumus F."/>
            <person name="Osuna-Cruz C.M."/>
            <person name="Vancaester E."/>
            <person name="Stenow R."/>
            <person name="Vandepoele K."/>
            <person name="Ploug H."/>
            <person name="Bruchert V."/>
            <person name="Godhe A."/>
            <person name="Topel M."/>
        </authorList>
    </citation>
    <scope>NUCLEOTIDE SEQUENCE</scope>
    <source>
        <strain evidence="11">R05AC</strain>
    </source>
</reference>
<evidence type="ECO:0000256" key="7">
    <source>
        <dbReference type="ARBA" id="ARBA00023157"/>
    </source>
</evidence>
<accession>A0AAD8YEK7</accession>
<feature type="signal peptide" evidence="9">
    <location>
        <begin position="1"/>
        <end position="24"/>
    </location>
</feature>
<dbReference type="InterPro" id="IPR051941">
    <property type="entry name" value="BG_Antigen-Binding_Lectin"/>
</dbReference>
<evidence type="ECO:0000313" key="11">
    <source>
        <dbReference type="EMBL" id="KAK1743555.1"/>
    </source>
</evidence>
<comment type="similarity">
    <text evidence="2">Belongs to the fucolectin family.</text>
</comment>
<proteinExistence type="inferred from homology"/>
<dbReference type="Proteomes" id="UP001224775">
    <property type="component" value="Unassembled WGS sequence"/>
</dbReference>
<evidence type="ECO:0000313" key="12">
    <source>
        <dbReference type="Proteomes" id="UP001224775"/>
    </source>
</evidence>
<dbReference type="InterPro" id="IPR008979">
    <property type="entry name" value="Galactose-bd-like_sf"/>
</dbReference>
<comment type="subunit">
    <text evidence="3">Homotrimer.</text>
</comment>
<protein>
    <recommendedName>
        <fullName evidence="10">Fucolectin tachylectin-4 pentraxin-1 domain-containing protein</fullName>
    </recommendedName>
</protein>
<evidence type="ECO:0000256" key="4">
    <source>
        <dbReference type="ARBA" id="ARBA00022723"/>
    </source>
</evidence>
<evidence type="ECO:0000259" key="10">
    <source>
        <dbReference type="SMART" id="SM00607"/>
    </source>
</evidence>
<feature type="domain" description="Fucolectin tachylectin-4 pentraxin-1" evidence="10">
    <location>
        <begin position="384"/>
        <end position="522"/>
    </location>
</feature>
<dbReference type="InterPro" id="IPR006585">
    <property type="entry name" value="FTP1"/>
</dbReference>
<dbReference type="PANTHER" id="PTHR45713">
    <property type="entry name" value="FTP DOMAIN-CONTAINING PROTEIN"/>
    <property type="match status" value="1"/>
</dbReference>
<comment type="caution">
    <text evidence="11">The sequence shown here is derived from an EMBL/GenBank/DDBJ whole genome shotgun (WGS) entry which is preliminary data.</text>
</comment>
<dbReference type="PANTHER" id="PTHR45713:SF6">
    <property type="entry name" value="F5_8 TYPE C DOMAIN-CONTAINING PROTEIN"/>
    <property type="match status" value="1"/>
</dbReference>
<evidence type="ECO:0000256" key="9">
    <source>
        <dbReference type="SAM" id="SignalP"/>
    </source>
</evidence>
<keyword evidence="12" id="KW-1185">Reference proteome</keyword>
<feature type="compositionally biased region" description="Polar residues" evidence="8">
    <location>
        <begin position="689"/>
        <end position="712"/>
    </location>
</feature>
<dbReference type="Gene3D" id="2.60.120.260">
    <property type="entry name" value="Galactose-binding domain-like"/>
    <property type="match status" value="1"/>
</dbReference>
<dbReference type="GO" id="GO:0046872">
    <property type="term" value="F:metal ion binding"/>
    <property type="evidence" value="ECO:0007669"/>
    <property type="project" value="UniProtKB-KW"/>
</dbReference>
<feature type="chain" id="PRO_5042006095" description="Fucolectin tachylectin-4 pentraxin-1 domain-containing protein" evidence="9">
    <location>
        <begin position="25"/>
        <end position="935"/>
    </location>
</feature>
<dbReference type="GO" id="GO:0042806">
    <property type="term" value="F:fucose binding"/>
    <property type="evidence" value="ECO:0007669"/>
    <property type="project" value="UniProtKB-ARBA"/>
</dbReference>
<dbReference type="SMART" id="SM00607">
    <property type="entry name" value="FTP"/>
    <property type="match status" value="1"/>
</dbReference>
<feature type="compositionally biased region" description="Low complexity" evidence="8">
    <location>
        <begin position="675"/>
        <end position="688"/>
    </location>
</feature>
<dbReference type="AlphaFoldDB" id="A0AAD8YEK7"/>
<evidence type="ECO:0000256" key="3">
    <source>
        <dbReference type="ARBA" id="ARBA00011233"/>
    </source>
</evidence>